<accession>A0ABN7RKW5</accession>
<dbReference type="PROSITE" id="PS50995">
    <property type="entry name" value="HTH_MARR_2"/>
    <property type="match status" value="1"/>
</dbReference>
<dbReference type="PANTHER" id="PTHR33164">
    <property type="entry name" value="TRANSCRIPTIONAL REGULATOR, MARR FAMILY"/>
    <property type="match status" value="1"/>
</dbReference>
<evidence type="ECO:0000313" key="3">
    <source>
        <dbReference type="EMBL" id="CAG5080193.1"/>
    </source>
</evidence>
<dbReference type="InterPro" id="IPR036390">
    <property type="entry name" value="WH_DNA-bd_sf"/>
</dbReference>
<dbReference type="Proteomes" id="UP000681526">
    <property type="component" value="Unassembled WGS sequence"/>
</dbReference>
<evidence type="ECO:0000313" key="4">
    <source>
        <dbReference type="Proteomes" id="UP000681526"/>
    </source>
</evidence>
<dbReference type="Gene3D" id="1.10.10.10">
    <property type="entry name" value="Winged helix-like DNA-binding domain superfamily/Winged helix DNA-binding domain"/>
    <property type="match status" value="1"/>
</dbReference>
<dbReference type="SUPFAM" id="SSF46785">
    <property type="entry name" value="Winged helix' DNA-binding domain"/>
    <property type="match status" value="1"/>
</dbReference>
<dbReference type="InterPro" id="IPR000835">
    <property type="entry name" value="HTH_MarR-typ"/>
</dbReference>
<proteinExistence type="predicted"/>
<keyword evidence="1" id="KW-0238">DNA-binding</keyword>
<dbReference type="SMART" id="SM00347">
    <property type="entry name" value="HTH_MARR"/>
    <property type="match status" value="1"/>
</dbReference>
<comment type="caution">
    <text evidence="3">The sequence shown here is derived from an EMBL/GenBank/DDBJ whole genome shotgun (WGS) entry which is preliminary data.</text>
</comment>
<feature type="domain" description="HTH marR-type" evidence="2">
    <location>
        <begin position="1"/>
        <end position="127"/>
    </location>
</feature>
<gene>
    <name evidence="3" type="primary">txxe 300-yetL</name>
    <name evidence="3" type="ORF">TXXE_03995</name>
</gene>
<dbReference type="PANTHER" id="PTHR33164:SF57">
    <property type="entry name" value="MARR-FAMILY TRANSCRIPTIONAL REGULATOR"/>
    <property type="match status" value="1"/>
</dbReference>
<dbReference type="InterPro" id="IPR039422">
    <property type="entry name" value="MarR/SlyA-like"/>
</dbReference>
<evidence type="ECO:0000256" key="1">
    <source>
        <dbReference type="ARBA" id="ARBA00023125"/>
    </source>
</evidence>
<reference evidence="3 4" key="1">
    <citation type="submission" date="2021-04" db="EMBL/GenBank/DDBJ databases">
        <authorList>
            <person name="Rakotoarivonina H."/>
        </authorList>
    </citation>
    <scope>NUCLEOTIDE SEQUENCE [LARGE SCALE GENOMIC DNA]</scope>
    <source>
        <strain evidence="3 4">XE</strain>
    </source>
</reference>
<dbReference type="InterPro" id="IPR036388">
    <property type="entry name" value="WH-like_DNA-bd_sf"/>
</dbReference>
<dbReference type="PRINTS" id="PR00598">
    <property type="entry name" value="HTHMARR"/>
</dbReference>
<organism evidence="3 4">
    <name type="scientific">Thermobacillus xylanilyticus</name>
    <dbReference type="NCBI Taxonomy" id="76633"/>
    <lineage>
        <taxon>Bacteria</taxon>
        <taxon>Bacillati</taxon>
        <taxon>Bacillota</taxon>
        <taxon>Bacilli</taxon>
        <taxon>Bacillales</taxon>
        <taxon>Paenibacillaceae</taxon>
        <taxon>Thermobacillus</taxon>
    </lineage>
</organism>
<protein>
    <submittedName>
        <fullName evidence="3">Uncharacterized HTH-type transcriptional regulator yetL, Transcriptional regulator, MarR familly</fullName>
    </submittedName>
</protein>
<dbReference type="RefSeq" id="WP_213483564.1">
    <property type="nucleotide sequence ID" value="NZ_CAJRAY010000018.1"/>
</dbReference>
<name>A0ABN7RKW5_THEXY</name>
<sequence length="131" mass="14559">MYKSNLANVRAVEEKLAPLELSLGRLCLLYALQRIGRPALPSELGDDLAVTRANISGLLRGLEKNGMVRREIDTVDRRRILVHLTPKGAETLRKAWPIYEEAIAGQFQPLTAEERSALLAILRKLSLSAKS</sequence>
<evidence type="ECO:0000259" key="2">
    <source>
        <dbReference type="PROSITE" id="PS50995"/>
    </source>
</evidence>
<dbReference type="Pfam" id="PF01047">
    <property type="entry name" value="MarR"/>
    <property type="match status" value="1"/>
</dbReference>
<dbReference type="EMBL" id="CAJRAY010000018">
    <property type="protein sequence ID" value="CAG5080193.1"/>
    <property type="molecule type" value="Genomic_DNA"/>
</dbReference>
<keyword evidence="4" id="KW-1185">Reference proteome</keyword>